<sequence>MNIKHFLLSALTISILSGCSSYNEIEETQSRVEAEVSKEIRLLDKLRKDKPLYRNVVISDSLFVSPIKESEQKKPVWWFEPVKGLVGSDIPLKDALGMVLIKDASGVNVSLGRNVDKNFKVSFKGKTIGDAIESISAASGYSFQIPKPNKIIWSMYETRTFQIATGPGRDYFGQGKGKGESNTDDATINSNTEYVNADGEIESLKSVYEELLTYSSFRTSATLTKNSVQDIEDLPDLDKDITQTSKAEDKEAGEIDVKDIPIYLNQATSTITVRDTPAVLDEMQIIVDERNDMFRTNVYVEIDIIEVKMTNEGQQAFDVAAVIADLGGVAFNSGVKAGKAAAQIGRASTSLPTNIISAELTRGKAAGSKLLAEALSFYGKVSNRTMPRQTMQPNTASKLADFENIYFIKERKSESTANVGTEGSITQDNLDVGFSLYVMPTIFEDDVTMRMATNISSLVELTRNGDTTTQQSGETDTKASYVESPRTSKKDFYSKFTVTQGDTLVLSGLSRETKSIRRGKGVSELLASSEYGNSERIETIITVTPYIFRPRS</sequence>
<evidence type="ECO:0000259" key="6">
    <source>
        <dbReference type="Pfam" id="PF00263"/>
    </source>
</evidence>
<dbReference type="EMBL" id="SYVV01000037">
    <property type="protein sequence ID" value="TKG29020.1"/>
    <property type="molecule type" value="Genomic_DNA"/>
</dbReference>
<dbReference type="GO" id="GO:0016020">
    <property type="term" value="C:membrane"/>
    <property type="evidence" value="ECO:0007669"/>
    <property type="project" value="UniProtKB-SubCell"/>
</dbReference>
<dbReference type="AlphaFoldDB" id="A0A2N7NND3"/>
<dbReference type="Proteomes" id="UP000235579">
    <property type="component" value="Unassembled WGS sequence"/>
</dbReference>
<feature type="region of interest" description="Disordered" evidence="5">
    <location>
        <begin position="464"/>
        <end position="483"/>
    </location>
</feature>
<dbReference type="PROSITE" id="PS51257">
    <property type="entry name" value="PROKAR_LIPOPROTEIN"/>
    <property type="match status" value="1"/>
</dbReference>
<feature type="domain" description="Type II/III secretion system secretin-like" evidence="6">
    <location>
        <begin position="378"/>
        <end position="518"/>
    </location>
</feature>
<name>A0A2N7NND3_9VIBR</name>
<dbReference type="InterPro" id="IPR004846">
    <property type="entry name" value="T2SS/T3SS_dom"/>
</dbReference>
<comment type="similarity">
    <text evidence="4">Belongs to the bacterial secretin family.</text>
</comment>
<dbReference type="PANTHER" id="PTHR30332">
    <property type="entry name" value="PROBABLE GENERAL SECRETION PATHWAY PROTEIN D"/>
    <property type="match status" value="1"/>
</dbReference>
<dbReference type="PANTHER" id="PTHR30332:SF24">
    <property type="entry name" value="SECRETIN GSPD-RELATED"/>
    <property type="match status" value="1"/>
</dbReference>
<evidence type="ECO:0000256" key="5">
    <source>
        <dbReference type="SAM" id="MobiDB-lite"/>
    </source>
</evidence>
<reference evidence="8 10" key="4">
    <citation type="submission" date="2019-04" db="EMBL/GenBank/DDBJ databases">
        <title>A reverse ecology approach based on a biological definition of microbial populations.</title>
        <authorList>
            <person name="Arevalo P."/>
            <person name="Vaninsberghe D."/>
            <person name="Elsherbini J."/>
            <person name="Gore J."/>
            <person name="Polz M."/>
        </authorList>
    </citation>
    <scope>NUCLEOTIDE SEQUENCE [LARGE SCALE GENOMIC DNA]</scope>
    <source>
        <strain evidence="8 10">10N.222.45.A8</strain>
    </source>
</reference>
<comment type="caution">
    <text evidence="7">The sequence shown here is derived from an EMBL/GenBank/DDBJ whole genome shotgun (WGS) entry which is preliminary data.</text>
</comment>
<evidence type="ECO:0000256" key="3">
    <source>
        <dbReference type="ARBA" id="ARBA00023136"/>
    </source>
</evidence>
<dbReference type="GO" id="GO:0015627">
    <property type="term" value="C:type II protein secretion system complex"/>
    <property type="evidence" value="ECO:0007669"/>
    <property type="project" value="TreeGrafter"/>
</dbReference>
<evidence type="ECO:0000256" key="2">
    <source>
        <dbReference type="ARBA" id="ARBA00022729"/>
    </source>
</evidence>
<evidence type="ECO:0000313" key="9">
    <source>
        <dbReference type="Proteomes" id="UP000235579"/>
    </source>
</evidence>
<dbReference type="EMBL" id="MDBP01000014">
    <property type="protein sequence ID" value="PMP17815.1"/>
    <property type="molecule type" value="Genomic_DNA"/>
</dbReference>
<dbReference type="Pfam" id="PF00263">
    <property type="entry name" value="Secretin"/>
    <property type="match status" value="1"/>
</dbReference>
<evidence type="ECO:0000313" key="8">
    <source>
        <dbReference type="EMBL" id="TKG29020.1"/>
    </source>
</evidence>
<evidence type="ECO:0000313" key="10">
    <source>
        <dbReference type="Proteomes" id="UP000308018"/>
    </source>
</evidence>
<dbReference type="Proteomes" id="UP000308018">
    <property type="component" value="Unassembled WGS sequence"/>
</dbReference>
<reference evidence="9" key="1">
    <citation type="submission" date="2016-07" db="EMBL/GenBank/DDBJ databases">
        <title>Nontailed viruses are major unrecognized killers of bacteria in the ocean.</title>
        <authorList>
            <person name="Kauffman K."/>
            <person name="Hussain F."/>
            <person name="Yang J."/>
            <person name="Arevalo P."/>
            <person name="Brown J."/>
            <person name="Cutler M."/>
            <person name="Kelly L."/>
            <person name="Polz M.F."/>
        </authorList>
    </citation>
    <scope>NUCLEOTIDE SEQUENCE [LARGE SCALE GENOMIC DNA]</scope>
    <source>
        <strain evidence="9">10N.222.48.A2</strain>
    </source>
</reference>
<dbReference type="GO" id="GO:0009306">
    <property type="term" value="P:protein secretion"/>
    <property type="evidence" value="ECO:0007669"/>
    <property type="project" value="InterPro"/>
</dbReference>
<dbReference type="InterPro" id="IPR050810">
    <property type="entry name" value="Bact_Secretion_Sys_Channel"/>
</dbReference>
<keyword evidence="2" id="KW-0732">Signal</keyword>
<organism evidence="7 9">
    <name type="scientific">Vibrio tasmaniensis</name>
    <dbReference type="NCBI Taxonomy" id="212663"/>
    <lineage>
        <taxon>Bacteria</taxon>
        <taxon>Pseudomonadati</taxon>
        <taxon>Pseudomonadota</taxon>
        <taxon>Gammaproteobacteria</taxon>
        <taxon>Vibrionales</taxon>
        <taxon>Vibrionaceae</taxon>
        <taxon>Vibrio</taxon>
    </lineage>
</organism>
<dbReference type="RefSeq" id="WP_102257462.1">
    <property type="nucleotide sequence ID" value="NZ_MDBG01000173.1"/>
</dbReference>
<feature type="compositionally biased region" description="Polar residues" evidence="5">
    <location>
        <begin position="464"/>
        <end position="474"/>
    </location>
</feature>
<comment type="subcellular location">
    <subcellularLocation>
        <location evidence="1">Membrane</location>
    </subcellularLocation>
</comment>
<accession>A0A2N7NND3</accession>
<proteinExistence type="inferred from homology"/>
<reference evidence="7" key="2">
    <citation type="submission" date="2016-07" db="EMBL/GenBank/DDBJ databases">
        <authorList>
            <person name="Wan K."/>
            <person name="Booth B."/>
            <person name="Spirohn K."/>
            <person name="Hao T."/>
            <person name="Hu Y."/>
            <person name="Calderwood M."/>
            <person name="Hill D."/>
            <person name="Mohr S."/>
            <person name="Vidal M."/>
            <person name="Celniker S."/>
            <person name="Perrimon N."/>
        </authorList>
    </citation>
    <scope>NUCLEOTIDE SEQUENCE</scope>
    <source>
        <strain evidence="7">10N.222.48.A2</strain>
    </source>
</reference>
<evidence type="ECO:0000256" key="1">
    <source>
        <dbReference type="ARBA" id="ARBA00004370"/>
    </source>
</evidence>
<gene>
    <name evidence="7" type="ORF">BCS92_05250</name>
    <name evidence="8" type="ORF">FC057_20250</name>
</gene>
<protein>
    <recommendedName>
        <fullName evidence="6">Type II/III secretion system secretin-like domain-containing protein</fullName>
    </recommendedName>
</protein>
<keyword evidence="3" id="KW-0472">Membrane</keyword>
<reference evidence="7" key="3">
    <citation type="journal article" date="2018" name="Nature">
        <title>A major lineage of non-tailed dsDNA viruses as unrecognized killers of marine bacteria.</title>
        <authorList>
            <person name="Kauffman K.M."/>
            <person name="Hussain F.A."/>
            <person name="Yang J."/>
            <person name="Arevalo P."/>
            <person name="Brown J.M."/>
            <person name="Chang W.K."/>
            <person name="VanInsberghe D."/>
            <person name="Elsherbini J."/>
            <person name="Sharma R.S."/>
            <person name="Cutler M.B."/>
            <person name="Kelly L."/>
            <person name="Polz M.F."/>
        </authorList>
    </citation>
    <scope>NUCLEOTIDE SEQUENCE</scope>
    <source>
        <strain evidence="7">10N.222.48.A2</strain>
    </source>
</reference>
<evidence type="ECO:0000256" key="4">
    <source>
        <dbReference type="RuleBase" id="RU004003"/>
    </source>
</evidence>
<evidence type="ECO:0000313" key="7">
    <source>
        <dbReference type="EMBL" id="PMP17815.1"/>
    </source>
</evidence>